<organism evidence="1 2">
    <name type="scientific">Vibrio cholerae</name>
    <dbReference type="NCBI Taxonomy" id="666"/>
    <lineage>
        <taxon>Bacteria</taxon>
        <taxon>Pseudomonadati</taxon>
        <taxon>Pseudomonadota</taxon>
        <taxon>Gammaproteobacteria</taxon>
        <taxon>Vibrionales</taxon>
        <taxon>Vibrionaceae</taxon>
        <taxon>Vibrio</taxon>
    </lineage>
</organism>
<gene>
    <name evidence="1" type="ORF">ERS013165_00922</name>
</gene>
<reference evidence="1 2" key="1">
    <citation type="submission" date="2015-07" db="EMBL/GenBank/DDBJ databases">
        <authorList>
            <consortium name="Pathogen Informatics"/>
        </authorList>
    </citation>
    <scope>NUCLEOTIDE SEQUENCE [LARGE SCALE GENOMIC DNA]</scope>
    <source>
        <strain evidence="1 2">A51</strain>
    </source>
</reference>
<name>A0A655PNL0_VIBCL</name>
<dbReference type="Proteomes" id="UP000044806">
    <property type="component" value="Unassembled WGS sequence"/>
</dbReference>
<protein>
    <submittedName>
        <fullName evidence="1">Uncharacterized protein</fullName>
    </submittedName>
</protein>
<proteinExistence type="predicted"/>
<evidence type="ECO:0000313" key="1">
    <source>
        <dbReference type="EMBL" id="CSA16409.1"/>
    </source>
</evidence>
<accession>A0A655PNL0</accession>
<dbReference type="EMBL" id="CWOW01000003">
    <property type="protein sequence ID" value="CSA16409.1"/>
    <property type="molecule type" value="Genomic_DNA"/>
</dbReference>
<evidence type="ECO:0000313" key="2">
    <source>
        <dbReference type="Proteomes" id="UP000044806"/>
    </source>
</evidence>
<dbReference type="AlphaFoldDB" id="A0A655PNL0"/>
<sequence>MADTFRHHGAVRVDGADDLQWMMGFHCQPEFGART</sequence>